<accession>A0A0F0CM22</accession>
<feature type="transmembrane region" description="Helical" evidence="1">
    <location>
        <begin position="182"/>
        <end position="209"/>
    </location>
</feature>
<name>A0A0F0CM22_9BACT</name>
<evidence type="ECO:0000313" key="3">
    <source>
        <dbReference type="EMBL" id="KJJ84378.1"/>
    </source>
</evidence>
<dbReference type="InterPro" id="IPR057169">
    <property type="entry name" value="DUF7847"/>
</dbReference>
<organism evidence="3 4">
    <name type="scientific">Candidatus Omnitrophus magneticus</name>
    <dbReference type="NCBI Taxonomy" id="1609969"/>
    <lineage>
        <taxon>Bacteria</taxon>
        <taxon>Pseudomonadati</taxon>
        <taxon>Candidatus Omnitrophota</taxon>
        <taxon>Candidatus Omnitrophus</taxon>
    </lineage>
</organism>
<keyword evidence="1" id="KW-1133">Transmembrane helix</keyword>
<dbReference type="AlphaFoldDB" id="A0A0F0CM22"/>
<feature type="transmembrane region" description="Helical" evidence="1">
    <location>
        <begin position="48"/>
        <end position="75"/>
    </location>
</feature>
<feature type="transmembrane region" description="Helical" evidence="1">
    <location>
        <begin position="96"/>
        <end position="125"/>
    </location>
</feature>
<reference evidence="3 4" key="1">
    <citation type="submission" date="2015-02" db="EMBL/GenBank/DDBJ databases">
        <title>Single-cell genomics of uncultivated deep-branching MTB reveals a conserved set of magnetosome genes.</title>
        <authorList>
            <person name="Kolinko S."/>
            <person name="Richter M."/>
            <person name="Glockner F.O."/>
            <person name="Brachmann A."/>
            <person name="Schuler D."/>
        </authorList>
    </citation>
    <scope>NUCLEOTIDE SEQUENCE [LARGE SCALE GENOMIC DNA]</scope>
    <source>
        <strain evidence="3">SKK-01</strain>
    </source>
</reference>
<dbReference type="Proteomes" id="UP000033428">
    <property type="component" value="Unassembled WGS sequence"/>
</dbReference>
<evidence type="ECO:0000256" key="1">
    <source>
        <dbReference type="SAM" id="Phobius"/>
    </source>
</evidence>
<feature type="transmembrane region" description="Helical" evidence="1">
    <location>
        <begin position="137"/>
        <end position="161"/>
    </location>
</feature>
<feature type="transmembrane region" description="Helical" evidence="1">
    <location>
        <begin position="221"/>
        <end position="247"/>
    </location>
</feature>
<keyword evidence="1" id="KW-0812">Transmembrane</keyword>
<evidence type="ECO:0000313" key="4">
    <source>
        <dbReference type="Proteomes" id="UP000033428"/>
    </source>
</evidence>
<proteinExistence type="predicted"/>
<keyword evidence="4" id="KW-1185">Reference proteome</keyword>
<comment type="caution">
    <text evidence="3">The sequence shown here is derived from an EMBL/GenBank/DDBJ whole genome shotgun (WGS) entry which is preliminary data.</text>
</comment>
<evidence type="ECO:0000259" key="2">
    <source>
        <dbReference type="Pfam" id="PF25231"/>
    </source>
</evidence>
<dbReference type="EMBL" id="JYNY01000372">
    <property type="protein sequence ID" value="KJJ84378.1"/>
    <property type="molecule type" value="Genomic_DNA"/>
</dbReference>
<protein>
    <submittedName>
        <fullName evidence="3">Membrane protein</fullName>
    </submittedName>
</protein>
<dbReference type="Pfam" id="PF25231">
    <property type="entry name" value="DUF7847"/>
    <property type="match status" value="1"/>
</dbReference>
<sequence>MGIFQAVKQGFCKSFKLGGVIGIFLFFNLIIGLLSLPLTDPANAGNPVMLWASVGMSLIFFVIFVFLQGGAMGIVKDEMKTGVINLGKFLSYGAKYYLRILGLLLLYILIAIGVVLILALISAGVLLLGDNVFTRSIVAVIVTITAVVSITLLIYPIYTIVVDDMGPIAAFRRGILVAWRNFARTLGVFMLMLLISVGISLLIGFIAGLATVPMGEMGGRIVLAVVNAVVQSYIPLVMMISLMSFYMSLTSSLDEQKPCECCSEPKE</sequence>
<feature type="domain" description="DUF7847" evidence="2">
    <location>
        <begin position="3"/>
        <end position="249"/>
    </location>
</feature>
<feature type="transmembrane region" description="Helical" evidence="1">
    <location>
        <begin position="17"/>
        <end position="36"/>
    </location>
</feature>
<gene>
    <name evidence="3" type="ORF">OMAG_001841</name>
</gene>
<keyword evidence="1" id="KW-0472">Membrane</keyword>